<evidence type="ECO:0000256" key="1">
    <source>
        <dbReference type="SAM" id="MobiDB-lite"/>
    </source>
</evidence>
<sequence>MTGEWYEISLYGWAENGVRAVVDDVVDDTQAIKHSNGCLLVCETTLCATYQQPESRVHLKSVLLSYKLITDGTTVADPSDVDIQAAHATVHKIMHTPDYVVPTSPQDVLQRDEWNTPTKHANPKGAPRT</sequence>
<keyword evidence="3" id="KW-1185">Reference proteome</keyword>
<dbReference type="HOGENOM" id="CLU_1949715_0_0_1"/>
<evidence type="ECO:0000313" key="3">
    <source>
        <dbReference type="Proteomes" id="UP000054217"/>
    </source>
</evidence>
<name>A0A0C3JJN3_PISTI</name>
<accession>A0A0C3JJN3</accession>
<evidence type="ECO:0000313" key="2">
    <source>
        <dbReference type="EMBL" id="KIN97796.1"/>
    </source>
</evidence>
<protein>
    <submittedName>
        <fullName evidence="2">Uncharacterized protein</fullName>
    </submittedName>
</protein>
<dbReference type="AlphaFoldDB" id="A0A0C3JJN3"/>
<dbReference type="Proteomes" id="UP000054217">
    <property type="component" value="Unassembled WGS sequence"/>
</dbReference>
<organism evidence="2 3">
    <name type="scientific">Pisolithus tinctorius Marx 270</name>
    <dbReference type="NCBI Taxonomy" id="870435"/>
    <lineage>
        <taxon>Eukaryota</taxon>
        <taxon>Fungi</taxon>
        <taxon>Dikarya</taxon>
        <taxon>Basidiomycota</taxon>
        <taxon>Agaricomycotina</taxon>
        <taxon>Agaricomycetes</taxon>
        <taxon>Agaricomycetidae</taxon>
        <taxon>Boletales</taxon>
        <taxon>Sclerodermatineae</taxon>
        <taxon>Pisolithaceae</taxon>
        <taxon>Pisolithus</taxon>
    </lineage>
</organism>
<reference evidence="2 3" key="1">
    <citation type="submission" date="2014-04" db="EMBL/GenBank/DDBJ databases">
        <authorList>
            <consortium name="DOE Joint Genome Institute"/>
            <person name="Kuo A."/>
            <person name="Kohler A."/>
            <person name="Costa M.D."/>
            <person name="Nagy L.G."/>
            <person name="Floudas D."/>
            <person name="Copeland A."/>
            <person name="Barry K.W."/>
            <person name="Cichocki N."/>
            <person name="Veneault-Fourrey C."/>
            <person name="LaButti K."/>
            <person name="Lindquist E.A."/>
            <person name="Lipzen A."/>
            <person name="Lundell T."/>
            <person name="Morin E."/>
            <person name="Murat C."/>
            <person name="Sun H."/>
            <person name="Tunlid A."/>
            <person name="Henrissat B."/>
            <person name="Grigoriev I.V."/>
            <person name="Hibbett D.S."/>
            <person name="Martin F."/>
            <person name="Nordberg H.P."/>
            <person name="Cantor M.N."/>
            <person name="Hua S.X."/>
        </authorList>
    </citation>
    <scope>NUCLEOTIDE SEQUENCE [LARGE SCALE GENOMIC DNA]</scope>
    <source>
        <strain evidence="2 3">Marx 270</strain>
    </source>
</reference>
<gene>
    <name evidence="2" type="ORF">M404DRAFT_32001</name>
</gene>
<proteinExistence type="predicted"/>
<dbReference type="InParanoid" id="A0A0C3JJN3"/>
<dbReference type="EMBL" id="KN832024">
    <property type="protein sequence ID" value="KIN97796.1"/>
    <property type="molecule type" value="Genomic_DNA"/>
</dbReference>
<reference evidence="3" key="2">
    <citation type="submission" date="2015-01" db="EMBL/GenBank/DDBJ databases">
        <title>Evolutionary Origins and Diversification of the Mycorrhizal Mutualists.</title>
        <authorList>
            <consortium name="DOE Joint Genome Institute"/>
            <consortium name="Mycorrhizal Genomics Consortium"/>
            <person name="Kohler A."/>
            <person name="Kuo A."/>
            <person name="Nagy L.G."/>
            <person name="Floudas D."/>
            <person name="Copeland A."/>
            <person name="Barry K.W."/>
            <person name="Cichocki N."/>
            <person name="Veneault-Fourrey C."/>
            <person name="LaButti K."/>
            <person name="Lindquist E.A."/>
            <person name="Lipzen A."/>
            <person name="Lundell T."/>
            <person name="Morin E."/>
            <person name="Murat C."/>
            <person name="Riley R."/>
            <person name="Ohm R."/>
            <person name="Sun H."/>
            <person name="Tunlid A."/>
            <person name="Henrissat B."/>
            <person name="Grigoriev I.V."/>
            <person name="Hibbett D.S."/>
            <person name="Martin F."/>
        </authorList>
    </citation>
    <scope>NUCLEOTIDE SEQUENCE [LARGE SCALE GENOMIC DNA]</scope>
    <source>
        <strain evidence="3">Marx 270</strain>
    </source>
</reference>
<feature type="region of interest" description="Disordered" evidence="1">
    <location>
        <begin position="101"/>
        <end position="129"/>
    </location>
</feature>